<comment type="similarity">
    <text evidence="1">Belongs to the UDP-glycosyltransferase family.</text>
</comment>
<organism evidence="2 3">
    <name type="scientific">Eragrostis curvula</name>
    <name type="common">weeping love grass</name>
    <dbReference type="NCBI Taxonomy" id="38414"/>
    <lineage>
        <taxon>Eukaryota</taxon>
        <taxon>Viridiplantae</taxon>
        <taxon>Streptophyta</taxon>
        <taxon>Embryophyta</taxon>
        <taxon>Tracheophyta</taxon>
        <taxon>Spermatophyta</taxon>
        <taxon>Magnoliopsida</taxon>
        <taxon>Liliopsida</taxon>
        <taxon>Poales</taxon>
        <taxon>Poaceae</taxon>
        <taxon>PACMAD clade</taxon>
        <taxon>Chloridoideae</taxon>
        <taxon>Eragrostideae</taxon>
        <taxon>Eragrostidinae</taxon>
        <taxon>Eragrostis</taxon>
    </lineage>
</organism>
<dbReference type="SUPFAM" id="SSF53756">
    <property type="entry name" value="UDP-Glycosyltransferase/glycogen phosphorylase"/>
    <property type="match status" value="1"/>
</dbReference>
<gene>
    <name evidence="2" type="ORF">EJB05_48582</name>
</gene>
<feature type="non-terminal residue" evidence="2">
    <location>
        <position position="1"/>
    </location>
</feature>
<dbReference type="EMBL" id="RWGY01000051">
    <property type="protein sequence ID" value="TVU05420.1"/>
    <property type="molecule type" value="Genomic_DNA"/>
</dbReference>
<dbReference type="Gene3D" id="3.40.50.2000">
    <property type="entry name" value="Glycogen Phosphorylase B"/>
    <property type="match status" value="1"/>
</dbReference>
<evidence type="ECO:0000313" key="2">
    <source>
        <dbReference type="EMBL" id="TVU05420.1"/>
    </source>
</evidence>
<proteinExistence type="inferred from homology"/>
<reference evidence="2 3" key="1">
    <citation type="journal article" date="2019" name="Sci. Rep.">
        <title>A high-quality genome of Eragrostis curvula grass provides insights into Poaceae evolution and supports new strategies to enhance forage quality.</title>
        <authorList>
            <person name="Carballo J."/>
            <person name="Santos B.A.C.M."/>
            <person name="Zappacosta D."/>
            <person name="Garbus I."/>
            <person name="Selva J.P."/>
            <person name="Gallo C.A."/>
            <person name="Diaz A."/>
            <person name="Albertini E."/>
            <person name="Caccamo M."/>
            <person name="Echenique V."/>
        </authorList>
    </citation>
    <scope>NUCLEOTIDE SEQUENCE [LARGE SCALE GENOMIC DNA]</scope>
    <source>
        <strain evidence="3">cv. Victoria</strain>
        <tissue evidence="2">Leaf</tissue>
    </source>
</reference>
<accession>A0A5J9T291</accession>
<name>A0A5J9T291_9POAL</name>
<dbReference type="OrthoDB" id="784167at2759"/>
<keyword evidence="3" id="KW-1185">Reference proteome</keyword>
<dbReference type="PANTHER" id="PTHR48047:SF229">
    <property type="entry name" value="UDP-GLYCOSYLTRANSFERASE 73C3-RELATED"/>
    <property type="match status" value="1"/>
</dbReference>
<comment type="caution">
    <text evidence="2">The sequence shown here is derived from an EMBL/GenBank/DDBJ whole genome shotgun (WGS) entry which is preliminary data.</text>
</comment>
<dbReference type="AlphaFoldDB" id="A0A5J9T291"/>
<sequence>MIKDATASDDMGSNTNTAKAHFVFIPLMFQGHLIPATDTALLLAAHGAVASIVVTPSYAVRVRATINLAQINSGGGGRPLPAVRLVELPLDCAAVGLPDGADDVAKLPPDSGTKYFDALALLREPLERRLRRAAHDDDAPYPTCIVSDPDFCHPWTTQLAASLGVPQLAFFSICAFTLLCQHNVERFHSYAGVADDDEMVVVPGLERRVEVSRAQAPGFFRSVPGFEKLADDVEQATVDADGVVVNSFVEMEPEYVAAYAEARRG</sequence>
<protein>
    <submittedName>
        <fullName evidence="2">Uncharacterized protein</fullName>
    </submittedName>
</protein>
<dbReference type="Gramene" id="TVU05420">
    <property type="protein sequence ID" value="TVU05420"/>
    <property type="gene ID" value="EJB05_48582"/>
</dbReference>
<evidence type="ECO:0000313" key="3">
    <source>
        <dbReference type="Proteomes" id="UP000324897"/>
    </source>
</evidence>
<dbReference type="PANTHER" id="PTHR48047">
    <property type="entry name" value="GLYCOSYLTRANSFERASE"/>
    <property type="match status" value="1"/>
</dbReference>
<evidence type="ECO:0000256" key="1">
    <source>
        <dbReference type="ARBA" id="ARBA00009995"/>
    </source>
</evidence>
<dbReference type="GO" id="GO:0035251">
    <property type="term" value="F:UDP-glucosyltransferase activity"/>
    <property type="evidence" value="ECO:0007669"/>
    <property type="project" value="TreeGrafter"/>
</dbReference>
<dbReference type="Proteomes" id="UP000324897">
    <property type="component" value="Unassembled WGS sequence"/>
</dbReference>